<keyword evidence="7" id="KW-1185">Reference proteome</keyword>
<sequence>MNSSGFLDIVSGIGAVQGLLFALLLLAKKDKQFPDRILFIWFLIFSFHLLCGMGKDVYPTLALFSVLTMTLGFLHGPFFLLYHKSLTNKNWHLADGLHFIPFLIFTFLGFFIDSDFASSWNLIVLFPKIASLTVYPAFVLFSSMKQMKYFKDNHAGNMVLALRWIRSIALLFLFSIGISILRMAVELSVGVRYFELWDVIRYVVLLTAIGYFGLRYGIVYNPEQTISLETKNNYKNSPLQKEDIAKYADTINNFINTNEAYLDPNFSLSTLSDAVGIPKHHLSQIINSEMKTSFYTLINSKRVEHAMAKLKISDKMNYTLEGIGYESGFNSKSSFFHNFKKVTGKTPKQYFSEISSS</sequence>
<dbReference type="AlphaFoldDB" id="A0A2T0MH90"/>
<feature type="transmembrane region" description="Helical" evidence="4">
    <location>
        <begin position="6"/>
        <end position="26"/>
    </location>
</feature>
<keyword evidence="4" id="KW-1133">Transmembrane helix</keyword>
<dbReference type="SMART" id="SM00342">
    <property type="entry name" value="HTH_ARAC"/>
    <property type="match status" value="1"/>
</dbReference>
<dbReference type="PROSITE" id="PS00041">
    <property type="entry name" value="HTH_ARAC_FAMILY_1"/>
    <property type="match status" value="1"/>
</dbReference>
<dbReference type="OrthoDB" id="6283866at2"/>
<keyword evidence="1" id="KW-0805">Transcription regulation</keyword>
<evidence type="ECO:0000256" key="1">
    <source>
        <dbReference type="ARBA" id="ARBA00023015"/>
    </source>
</evidence>
<feature type="transmembrane region" description="Helical" evidence="4">
    <location>
        <begin position="61"/>
        <end position="81"/>
    </location>
</feature>
<dbReference type="Pfam" id="PF12833">
    <property type="entry name" value="HTH_18"/>
    <property type="match status" value="1"/>
</dbReference>
<reference evidence="6 7" key="1">
    <citation type="submission" date="2018-03" db="EMBL/GenBank/DDBJ databases">
        <title>Genomic Encyclopedia of Archaeal and Bacterial Type Strains, Phase II (KMG-II): from individual species to whole genera.</title>
        <authorList>
            <person name="Goeker M."/>
        </authorList>
    </citation>
    <scope>NUCLEOTIDE SEQUENCE [LARGE SCALE GENOMIC DNA]</scope>
    <source>
        <strain evidence="6 7">DSM 25027</strain>
    </source>
</reference>
<evidence type="ECO:0000259" key="5">
    <source>
        <dbReference type="PROSITE" id="PS01124"/>
    </source>
</evidence>
<keyword evidence="4" id="KW-0472">Membrane</keyword>
<evidence type="ECO:0000313" key="6">
    <source>
        <dbReference type="EMBL" id="PRX56949.1"/>
    </source>
</evidence>
<dbReference type="GO" id="GO:0043565">
    <property type="term" value="F:sequence-specific DNA binding"/>
    <property type="evidence" value="ECO:0007669"/>
    <property type="project" value="InterPro"/>
</dbReference>
<evidence type="ECO:0000256" key="3">
    <source>
        <dbReference type="ARBA" id="ARBA00023163"/>
    </source>
</evidence>
<organism evidence="6 7">
    <name type="scientific">Flagellimonas meridianipacifica</name>
    <dbReference type="NCBI Taxonomy" id="1080225"/>
    <lineage>
        <taxon>Bacteria</taxon>
        <taxon>Pseudomonadati</taxon>
        <taxon>Bacteroidota</taxon>
        <taxon>Flavobacteriia</taxon>
        <taxon>Flavobacteriales</taxon>
        <taxon>Flavobacteriaceae</taxon>
        <taxon>Flagellimonas</taxon>
    </lineage>
</organism>
<dbReference type="RefSeq" id="WP_106143878.1">
    <property type="nucleotide sequence ID" value="NZ_PVYX01000001.1"/>
</dbReference>
<keyword evidence="4" id="KW-0812">Transmembrane</keyword>
<feature type="domain" description="HTH araC/xylS-type" evidence="5">
    <location>
        <begin position="249"/>
        <end position="353"/>
    </location>
</feature>
<dbReference type="InterPro" id="IPR018060">
    <property type="entry name" value="HTH_AraC"/>
</dbReference>
<feature type="transmembrane region" description="Helical" evidence="4">
    <location>
        <begin position="164"/>
        <end position="184"/>
    </location>
</feature>
<keyword evidence="3" id="KW-0804">Transcription</keyword>
<dbReference type="InterPro" id="IPR009057">
    <property type="entry name" value="Homeodomain-like_sf"/>
</dbReference>
<protein>
    <submittedName>
        <fullName evidence="6">AraC-like DNA-binding protein</fullName>
    </submittedName>
</protein>
<name>A0A2T0MH90_9FLAO</name>
<dbReference type="SUPFAM" id="SSF46689">
    <property type="entry name" value="Homeodomain-like"/>
    <property type="match status" value="1"/>
</dbReference>
<dbReference type="EMBL" id="PVYX01000001">
    <property type="protein sequence ID" value="PRX56949.1"/>
    <property type="molecule type" value="Genomic_DNA"/>
</dbReference>
<feature type="transmembrane region" description="Helical" evidence="4">
    <location>
        <begin position="199"/>
        <end position="218"/>
    </location>
</feature>
<evidence type="ECO:0000313" key="7">
    <source>
        <dbReference type="Proteomes" id="UP000237640"/>
    </source>
</evidence>
<feature type="transmembrane region" description="Helical" evidence="4">
    <location>
        <begin position="93"/>
        <end position="112"/>
    </location>
</feature>
<dbReference type="PANTHER" id="PTHR43280:SF2">
    <property type="entry name" value="HTH-TYPE TRANSCRIPTIONAL REGULATOR EXSA"/>
    <property type="match status" value="1"/>
</dbReference>
<dbReference type="PROSITE" id="PS01124">
    <property type="entry name" value="HTH_ARAC_FAMILY_2"/>
    <property type="match status" value="1"/>
</dbReference>
<dbReference type="PANTHER" id="PTHR43280">
    <property type="entry name" value="ARAC-FAMILY TRANSCRIPTIONAL REGULATOR"/>
    <property type="match status" value="1"/>
</dbReference>
<gene>
    <name evidence="6" type="ORF">CLV81_0950</name>
</gene>
<feature type="transmembrane region" description="Helical" evidence="4">
    <location>
        <begin position="118"/>
        <end position="143"/>
    </location>
</feature>
<evidence type="ECO:0000256" key="4">
    <source>
        <dbReference type="SAM" id="Phobius"/>
    </source>
</evidence>
<keyword evidence="2 6" id="KW-0238">DNA-binding</keyword>
<dbReference type="Proteomes" id="UP000237640">
    <property type="component" value="Unassembled WGS sequence"/>
</dbReference>
<comment type="caution">
    <text evidence="6">The sequence shown here is derived from an EMBL/GenBank/DDBJ whole genome shotgun (WGS) entry which is preliminary data.</text>
</comment>
<evidence type="ECO:0000256" key="2">
    <source>
        <dbReference type="ARBA" id="ARBA00023125"/>
    </source>
</evidence>
<proteinExistence type="predicted"/>
<feature type="transmembrane region" description="Helical" evidence="4">
    <location>
        <begin position="38"/>
        <end position="55"/>
    </location>
</feature>
<accession>A0A2T0MH90</accession>
<dbReference type="InterPro" id="IPR018062">
    <property type="entry name" value="HTH_AraC-typ_CS"/>
</dbReference>
<dbReference type="GO" id="GO:0003700">
    <property type="term" value="F:DNA-binding transcription factor activity"/>
    <property type="evidence" value="ECO:0007669"/>
    <property type="project" value="InterPro"/>
</dbReference>
<dbReference type="Gene3D" id="1.10.10.60">
    <property type="entry name" value="Homeodomain-like"/>
    <property type="match status" value="2"/>
</dbReference>